<gene>
    <name evidence="6" type="primary">mazG</name>
    <name evidence="6" type="ORF">QJT92_02625</name>
    <name evidence="7" type="ORF">QJU97_00175</name>
    <name evidence="8" type="ORF">SAMN05444853_10547</name>
</gene>
<dbReference type="InterPro" id="IPR048015">
    <property type="entry name" value="NTP-PPase_MazG-like_N"/>
</dbReference>
<dbReference type="PANTHER" id="PTHR30522:SF0">
    <property type="entry name" value="NUCLEOSIDE TRIPHOSPHATE PYROPHOSPHOHYDROLASE"/>
    <property type="match status" value="1"/>
</dbReference>
<dbReference type="InterPro" id="IPR048011">
    <property type="entry name" value="NTP-PPase_MazG-like_C"/>
</dbReference>
<dbReference type="EMBL" id="FOBN01000005">
    <property type="protein sequence ID" value="SEM10750.1"/>
    <property type="molecule type" value="Genomic_DNA"/>
</dbReference>
<dbReference type="STRING" id="97481.SAMN05444853_10547"/>
<protein>
    <recommendedName>
        <fullName evidence="4">Nucleoside triphosphate pyrophosphohydrolase</fullName>
        <ecNumber evidence="3">3.6.1.8</ecNumber>
    </recommendedName>
</protein>
<dbReference type="SUPFAM" id="SSF101386">
    <property type="entry name" value="all-alpha NTP pyrophosphatases"/>
    <property type="match status" value="2"/>
</dbReference>
<dbReference type="GeneID" id="83544409"/>
<dbReference type="FunFam" id="1.10.287.1080:FF:000003">
    <property type="entry name" value="Nucleoside triphosphate pyrophosphohydrolase"/>
    <property type="match status" value="1"/>
</dbReference>
<evidence type="ECO:0000256" key="3">
    <source>
        <dbReference type="ARBA" id="ARBA00066372"/>
    </source>
</evidence>
<evidence type="ECO:0000256" key="2">
    <source>
        <dbReference type="ARBA" id="ARBA00061115"/>
    </source>
</evidence>
<dbReference type="EC" id="3.6.1.8" evidence="3"/>
<dbReference type="InterPro" id="IPR011551">
    <property type="entry name" value="NTP_PyrPHydrolase_MazG"/>
</dbReference>
<evidence type="ECO:0000313" key="9">
    <source>
        <dbReference type="Proteomes" id="UP000198883"/>
    </source>
</evidence>
<dbReference type="EMBL" id="JASAVS010000003">
    <property type="protein sequence ID" value="MDP8084830.1"/>
    <property type="molecule type" value="Genomic_DNA"/>
</dbReference>
<dbReference type="RefSeq" id="WP_090920900.1">
    <property type="nucleotide sequence ID" value="NZ_CP016180.1"/>
</dbReference>
<accession>A0A1H7VNL3</accession>
<dbReference type="GO" id="GO:0046076">
    <property type="term" value="P:dTTP catabolic process"/>
    <property type="evidence" value="ECO:0007669"/>
    <property type="project" value="TreeGrafter"/>
</dbReference>
<dbReference type="OrthoDB" id="9808939at2"/>
<evidence type="ECO:0000256" key="4">
    <source>
        <dbReference type="ARBA" id="ARBA00074799"/>
    </source>
</evidence>
<reference evidence="6 10" key="3">
    <citation type="journal article" date="2023" name="Front. Microbiol.">
        <title>Phylogeography and host specificity of Pasteurellaceae pathogenic to sea-farmed fish in the north-east Atlantic.</title>
        <authorList>
            <person name="Gulla S."/>
            <person name="Colquhoun D.J."/>
            <person name="Olsen A.B."/>
            <person name="Spilsberg B."/>
            <person name="Lagesen K."/>
            <person name="Aakesson C.P."/>
            <person name="Strom S."/>
            <person name="Manji F."/>
            <person name="Birkbeck T.H."/>
            <person name="Nilsen H.K."/>
        </authorList>
    </citation>
    <scope>NUCLEOTIDE SEQUENCE [LARGE SCALE GENOMIC DNA]</scope>
    <source>
        <strain evidence="6 10">VIO11850</strain>
    </source>
</reference>
<dbReference type="GO" id="GO:0047693">
    <property type="term" value="F:ATP diphosphatase activity"/>
    <property type="evidence" value="ECO:0007669"/>
    <property type="project" value="UniProtKB-EC"/>
</dbReference>
<dbReference type="Proteomes" id="UP001231736">
    <property type="component" value="Unassembled WGS sequence"/>
</dbReference>
<dbReference type="GO" id="GO:0046061">
    <property type="term" value="P:dATP catabolic process"/>
    <property type="evidence" value="ECO:0007669"/>
    <property type="project" value="TreeGrafter"/>
</dbReference>
<reference evidence="9" key="2">
    <citation type="submission" date="2016-10" db="EMBL/GenBank/DDBJ databases">
        <authorList>
            <person name="Varghese N."/>
            <person name="Submissions S."/>
        </authorList>
    </citation>
    <scope>NUCLEOTIDE SEQUENCE [LARGE SCALE GENOMIC DNA]</scope>
    <source>
        <strain evidence="9">DSM 24204</strain>
    </source>
</reference>
<dbReference type="Proteomes" id="UP001224812">
    <property type="component" value="Unassembled WGS sequence"/>
</dbReference>
<keyword evidence="10" id="KW-1185">Reference proteome</keyword>
<proteinExistence type="inferred from homology"/>
<dbReference type="GO" id="GO:0006950">
    <property type="term" value="P:response to stress"/>
    <property type="evidence" value="ECO:0007669"/>
    <property type="project" value="UniProtKB-ARBA"/>
</dbReference>
<dbReference type="CDD" id="cd11529">
    <property type="entry name" value="NTP-PPase_MazG_Cterm"/>
    <property type="match status" value="1"/>
</dbReference>
<dbReference type="NCBIfam" id="NF007113">
    <property type="entry name" value="PRK09562.1"/>
    <property type="match status" value="1"/>
</dbReference>
<evidence type="ECO:0000313" key="7">
    <source>
        <dbReference type="EMBL" id="MDP8173882.1"/>
    </source>
</evidence>
<evidence type="ECO:0000313" key="10">
    <source>
        <dbReference type="Proteomes" id="UP001224812"/>
    </source>
</evidence>
<comment type="similarity">
    <text evidence="2">Belongs to the nucleoside triphosphate pyrophosphohydrolase family.</text>
</comment>
<evidence type="ECO:0000256" key="1">
    <source>
        <dbReference type="ARBA" id="ARBA00052141"/>
    </source>
</evidence>
<dbReference type="Gene3D" id="1.10.287.1080">
    <property type="entry name" value="MazG-like"/>
    <property type="match status" value="2"/>
</dbReference>
<dbReference type="InterPro" id="IPR004518">
    <property type="entry name" value="MazG-like_dom"/>
</dbReference>
<dbReference type="AlphaFoldDB" id="A0A1H7VNL3"/>
<name>A0A1H7VNL3_9PAST</name>
<reference evidence="8" key="1">
    <citation type="submission" date="2016-10" db="EMBL/GenBank/DDBJ databases">
        <authorList>
            <person name="de Groot N.N."/>
        </authorList>
    </citation>
    <scope>NUCLEOTIDE SEQUENCE [LARGE SCALE GENOMIC DNA]</scope>
    <source>
        <strain evidence="8">DSM 24204</strain>
    </source>
</reference>
<dbReference type="GO" id="GO:0006203">
    <property type="term" value="P:dGTP catabolic process"/>
    <property type="evidence" value="ECO:0007669"/>
    <property type="project" value="TreeGrafter"/>
</dbReference>
<dbReference type="GO" id="GO:0046052">
    <property type="term" value="P:UTP catabolic process"/>
    <property type="evidence" value="ECO:0007669"/>
    <property type="project" value="TreeGrafter"/>
</dbReference>
<feature type="domain" description="NTP pyrophosphohydrolase MazG-like" evidence="5">
    <location>
        <begin position="27"/>
        <end position="100"/>
    </location>
</feature>
<dbReference type="Pfam" id="PF03819">
    <property type="entry name" value="MazG"/>
    <property type="match status" value="2"/>
</dbReference>
<evidence type="ECO:0000313" key="6">
    <source>
        <dbReference type="EMBL" id="MDP8084830.1"/>
    </source>
</evidence>
<evidence type="ECO:0000259" key="5">
    <source>
        <dbReference type="Pfam" id="PF03819"/>
    </source>
</evidence>
<dbReference type="Proteomes" id="UP000198883">
    <property type="component" value="Unassembled WGS sequence"/>
</dbReference>
<reference evidence="7" key="4">
    <citation type="journal article" date="2023" name="Front. Microbiol.">
        <title>Phylogeography and host specificity of Pasteurellaceae pathogenic to sea-farmed fish in the north-east Atlantic.</title>
        <authorList>
            <person name="Gulla S."/>
            <person name="Colquhoun D.J."/>
            <person name="Olsen A.B."/>
            <person name="Spilsberg B."/>
            <person name="Lagesen K."/>
            <person name="Aakesson C.P."/>
            <person name="Strom S."/>
            <person name="Manji F."/>
            <person name="Birkbeck T.H."/>
            <person name="Nilsen H.K."/>
        </authorList>
    </citation>
    <scope>NUCLEOTIDE SEQUENCE</scope>
    <source>
        <strain evidence="7">98B1</strain>
    </source>
</reference>
<organism evidence="8 9">
    <name type="scientific">Phocoenobacter skyensis</name>
    <dbReference type="NCBI Taxonomy" id="97481"/>
    <lineage>
        <taxon>Bacteria</taxon>
        <taxon>Pseudomonadati</taxon>
        <taxon>Pseudomonadota</taxon>
        <taxon>Gammaproteobacteria</taxon>
        <taxon>Pasteurellales</taxon>
        <taxon>Pasteurellaceae</taxon>
        <taxon>Phocoenobacter</taxon>
    </lineage>
</organism>
<keyword evidence="6" id="KW-0378">Hydrolase</keyword>
<dbReference type="FunFam" id="1.10.287.1080:FF:000001">
    <property type="entry name" value="Nucleoside triphosphate pyrophosphohydrolase"/>
    <property type="match status" value="1"/>
</dbReference>
<feature type="domain" description="NTP pyrophosphohydrolase MazG-like" evidence="5">
    <location>
        <begin position="167"/>
        <end position="228"/>
    </location>
</feature>
<dbReference type="GO" id="GO:0046081">
    <property type="term" value="P:dUTP catabolic process"/>
    <property type="evidence" value="ECO:0007669"/>
    <property type="project" value="TreeGrafter"/>
</dbReference>
<sequence>MSNIKRLIEITAQLRHPETGCPWDIKQNFDTMLPCLLEETYEVAEAIHTKDKISLREELGDLLLQVVFLSRLAEEEGSFDFNDVLNDLIEKLVFRHPHVFGDKLAQSSDDALKHWDEMKAQQKQAKQHTSILDDLPFALPALTRANKIQKRCAKVGFDWDNPTDVFNKVKEEVLEVEQELNHQPQNHDKIAEELGDLLFATVNICRHQKLDPEAVLRNANLKFENRFREVEKTVLEQGKKLENCTLKELDTIWDKVKEQE</sequence>
<dbReference type="EMBL" id="JASAYT010000001">
    <property type="protein sequence ID" value="MDP8173882.1"/>
    <property type="molecule type" value="Genomic_DNA"/>
</dbReference>
<dbReference type="NCBIfam" id="TIGR00444">
    <property type="entry name" value="mazG"/>
    <property type="match status" value="1"/>
</dbReference>
<comment type="catalytic activity">
    <reaction evidence="1">
        <text>ATP + H2O = AMP + diphosphate + H(+)</text>
        <dbReference type="Rhea" id="RHEA:14245"/>
        <dbReference type="ChEBI" id="CHEBI:15377"/>
        <dbReference type="ChEBI" id="CHEBI:15378"/>
        <dbReference type="ChEBI" id="CHEBI:30616"/>
        <dbReference type="ChEBI" id="CHEBI:33019"/>
        <dbReference type="ChEBI" id="CHEBI:456215"/>
        <dbReference type="EC" id="3.6.1.8"/>
    </reaction>
</comment>
<dbReference type="GO" id="GO:0046047">
    <property type="term" value="P:TTP catabolic process"/>
    <property type="evidence" value="ECO:0007669"/>
    <property type="project" value="TreeGrafter"/>
</dbReference>
<dbReference type="PANTHER" id="PTHR30522">
    <property type="entry name" value="NUCLEOSIDE TRIPHOSPHATE PYROPHOSPHOHYDROLASE"/>
    <property type="match status" value="1"/>
</dbReference>
<dbReference type="CDD" id="cd11528">
    <property type="entry name" value="NTP-PPase_MazG_Nterm"/>
    <property type="match status" value="1"/>
</dbReference>
<evidence type="ECO:0000313" key="8">
    <source>
        <dbReference type="EMBL" id="SEM10750.1"/>
    </source>
</evidence>